<dbReference type="AlphaFoldDB" id="A0AAN5ICV2"/>
<evidence type="ECO:0008006" key="3">
    <source>
        <dbReference type="Google" id="ProtNLM"/>
    </source>
</evidence>
<dbReference type="EMBL" id="BTRK01000006">
    <property type="protein sequence ID" value="GMR58006.1"/>
    <property type="molecule type" value="Genomic_DNA"/>
</dbReference>
<dbReference type="SUPFAM" id="SSF54928">
    <property type="entry name" value="RNA-binding domain, RBD"/>
    <property type="match status" value="1"/>
</dbReference>
<dbReference type="Gene3D" id="3.30.70.330">
    <property type="match status" value="1"/>
</dbReference>
<dbReference type="InterPro" id="IPR012677">
    <property type="entry name" value="Nucleotide-bd_a/b_plait_sf"/>
</dbReference>
<feature type="non-terminal residue" evidence="1">
    <location>
        <position position="1"/>
    </location>
</feature>
<organism evidence="1 2">
    <name type="scientific">Pristionchus mayeri</name>
    <dbReference type="NCBI Taxonomy" id="1317129"/>
    <lineage>
        <taxon>Eukaryota</taxon>
        <taxon>Metazoa</taxon>
        <taxon>Ecdysozoa</taxon>
        <taxon>Nematoda</taxon>
        <taxon>Chromadorea</taxon>
        <taxon>Rhabditida</taxon>
        <taxon>Rhabditina</taxon>
        <taxon>Diplogasteromorpha</taxon>
        <taxon>Diplogasteroidea</taxon>
        <taxon>Neodiplogasteridae</taxon>
        <taxon>Pristionchus</taxon>
    </lineage>
</organism>
<keyword evidence="2" id="KW-1185">Reference proteome</keyword>
<protein>
    <recommendedName>
        <fullName evidence="3">RRM domain-containing protein</fullName>
    </recommendedName>
</protein>
<name>A0AAN5ICV2_9BILA</name>
<dbReference type="Proteomes" id="UP001328107">
    <property type="component" value="Unassembled WGS sequence"/>
</dbReference>
<dbReference type="GO" id="GO:0003676">
    <property type="term" value="F:nucleic acid binding"/>
    <property type="evidence" value="ECO:0007669"/>
    <property type="project" value="InterPro"/>
</dbReference>
<evidence type="ECO:0000313" key="2">
    <source>
        <dbReference type="Proteomes" id="UP001328107"/>
    </source>
</evidence>
<sequence length="128" mass="14328">SNRLAPGAQPVNNAANPGQAQATVGYVASEAAAAADRFRRSTIIVLRRPDGFYEADFRKIFARHGTVKAVWMGDFKKNKGAWWRAGAILYDNQQDAEDLVLLRNVWIGDKQHRVQLLADCEDSIFRPE</sequence>
<dbReference type="InterPro" id="IPR035979">
    <property type="entry name" value="RBD_domain_sf"/>
</dbReference>
<gene>
    <name evidence="1" type="ORF">PMAYCL1PPCAC_28201</name>
</gene>
<proteinExistence type="predicted"/>
<accession>A0AAN5ICV2</accession>
<comment type="caution">
    <text evidence="1">The sequence shown here is derived from an EMBL/GenBank/DDBJ whole genome shotgun (WGS) entry which is preliminary data.</text>
</comment>
<evidence type="ECO:0000313" key="1">
    <source>
        <dbReference type="EMBL" id="GMR58006.1"/>
    </source>
</evidence>
<reference evidence="2" key="1">
    <citation type="submission" date="2022-10" db="EMBL/GenBank/DDBJ databases">
        <title>Genome assembly of Pristionchus species.</title>
        <authorList>
            <person name="Yoshida K."/>
            <person name="Sommer R.J."/>
        </authorList>
    </citation>
    <scope>NUCLEOTIDE SEQUENCE [LARGE SCALE GENOMIC DNA]</scope>
    <source>
        <strain evidence="2">RS5460</strain>
    </source>
</reference>